<evidence type="ECO:0000313" key="1">
    <source>
        <dbReference type="EMBL" id="TFY77289.1"/>
    </source>
</evidence>
<dbReference type="PANTHER" id="PTHR43591">
    <property type="entry name" value="METHYLTRANSFERASE"/>
    <property type="match status" value="1"/>
</dbReference>
<dbReference type="Gene3D" id="3.40.50.150">
    <property type="entry name" value="Vaccinia Virus protein VP39"/>
    <property type="match status" value="1"/>
</dbReference>
<accession>A0A4Y9ZUU0</accession>
<dbReference type="Proteomes" id="UP000298061">
    <property type="component" value="Unassembled WGS sequence"/>
</dbReference>
<dbReference type="SUPFAM" id="SSF53335">
    <property type="entry name" value="S-adenosyl-L-methionine-dependent methyltransferases"/>
    <property type="match status" value="1"/>
</dbReference>
<comment type="caution">
    <text evidence="1">The sequence shown here is derived from an EMBL/GenBank/DDBJ whole genome shotgun (WGS) entry which is preliminary data.</text>
</comment>
<dbReference type="OrthoDB" id="506498at2759"/>
<gene>
    <name evidence="1" type="ORF">EWM64_g6721</name>
</gene>
<name>A0A4Y9ZUU0_9AGAM</name>
<keyword evidence="2" id="KW-1185">Reference proteome</keyword>
<evidence type="ECO:0000313" key="2">
    <source>
        <dbReference type="Proteomes" id="UP000298061"/>
    </source>
</evidence>
<sequence>METTTLKAPAVGQGSSYGLASGTGEWERLDAMHQGIRDYLVGKLTLAPLEKPRRILELGYVSSSISGAREIDYCSTRHSVQVPEHAAQEYPDAEVVATDMFPLPPRPLPPNVKFQKVDITGSLPFAPGSFDVVHIRFVLCHLPHGTAVIPRLADLVAPGGYLLLDDLNFPREAMRTSIVRAYTGEMTPAAVAFGITKDVQKALQDEADNRSWEIEMEIVLMWSRKL</sequence>
<dbReference type="InterPro" id="IPR029063">
    <property type="entry name" value="SAM-dependent_MTases_sf"/>
</dbReference>
<protein>
    <recommendedName>
        <fullName evidence="3">Methyltransferase type 11 domain-containing protein</fullName>
    </recommendedName>
</protein>
<dbReference type="AlphaFoldDB" id="A0A4Y9ZUU0"/>
<reference evidence="1 2" key="1">
    <citation type="submission" date="2019-02" db="EMBL/GenBank/DDBJ databases">
        <title>Genome sequencing of the rare red list fungi Hericium alpestre (H. flagellum).</title>
        <authorList>
            <person name="Buettner E."/>
            <person name="Kellner H."/>
        </authorList>
    </citation>
    <scope>NUCLEOTIDE SEQUENCE [LARGE SCALE GENOMIC DNA]</scope>
    <source>
        <strain evidence="1 2">DSM 108284</strain>
    </source>
</reference>
<organism evidence="1 2">
    <name type="scientific">Hericium alpestre</name>
    <dbReference type="NCBI Taxonomy" id="135208"/>
    <lineage>
        <taxon>Eukaryota</taxon>
        <taxon>Fungi</taxon>
        <taxon>Dikarya</taxon>
        <taxon>Basidiomycota</taxon>
        <taxon>Agaricomycotina</taxon>
        <taxon>Agaricomycetes</taxon>
        <taxon>Russulales</taxon>
        <taxon>Hericiaceae</taxon>
        <taxon>Hericium</taxon>
    </lineage>
</organism>
<evidence type="ECO:0008006" key="3">
    <source>
        <dbReference type="Google" id="ProtNLM"/>
    </source>
</evidence>
<dbReference type="STRING" id="135208.A0A4Y9ZUU0"/>
<dbReference type="Pfam" id="PF13489">
    <property type="entry name" value="Methyltransf_23"/>
    <property type="match status" value="1"/>
</dbReference>
<dbReference type="CDD" id="cd02440">
    <property type="entry name" value="AdoMet_MTases"/>
    <property type="match status" value="1"/>
</dbReference>
<proteinExistence type="predicted"/>
<dbReference type="EMBL" id="SFCI01000952">
    <property type="protein sequence ID" value="TFY77289.1"/>
    <property type="molecule type" value="Genomic_DNA"/>
</dbReference>